<organism evidence="1 2">
    <name type="scientific">Syntrophorhabdus aromaticivorans</name>
    <dbReference type="NCBI Taxonomy" id="328301"/>
    <lineage>
        <taxon>Bacteria</taxon>
        <taxon>Pseudomonadati</taxon>
        <taxon>Thermodesulfobacteriota</taxon>
        <taxon>Syntrophorhabdia</taxon>
        <taxon>Syntrophorhabdales</taxon>
        <taxon>Syntrophorhabdaceae</taxon>
        <taxon>Syntrophorhabdus</taxon>
    </lineage>
</organism>
<comment type="caution">
    <text evidence="1">The sequence shown here is derived from an EMBL/GenBank/DDBJ whole genome shotgun (WGS) entry which is preliminary data.</text>
</comment>
<protein>
    <submittedName>
        <fullName evidence="1">Uncharacterized protein</fullName>
    </submittedName>
</protein>
<accession>A0A351U7F0</accession>
<reference evidence="1" key="1">
    <citation type="journal article" date="2020" name="Biotechnol. Biofuels">
        <title>New insights from the biogas microbiome by comprehensive genome-resolved metagenomics of nearly 1600 species originating from multiple anaerobic digesters.</title>
        <authorList>
            <person name="Campanaro S."/>
            <person name="Treu L."/>
            <person name="Rodriguez-R L.M."/>
            <person name="Kovalovszki A."/>
            <person name="Ziels R.M."/>
            <person name="Maus I."/>
            <person name="Zhu X."/>
            <person name="Kougias P.G."/>
            <person name="Basile A."/>
            <person name="Luo G."/>
            <person name="Schluter A."/>
            <person name="Konstantinidis K.T."/>
            <person name="Angelidaki I."/>
        </authorList>
    </citation>
    <scope>NUCLEOTIDE SEQUENCE</scope>
    <source>
        <strain evidence="1">AS06rmzACSIP_7</strain>
    </source>
</reference>
<proteinExistence type="predicted"/>
<evidence type="ECO:0000313" key="2">
    <source>
        <dbReference type="Proteomes" id="UP000777265"/>
    </source>
</evidence>
<reference evidence="1" key="2">
    <citation type="submission" date="2020-01" db="EMBL/GenBank/DDBJ databases">
        <authorList>
            <person name="Campanaro S."/>
        </authorList>
    </citation>
    <scope>NUCLEOTIDE SEQUENCE</scope>
    <source>
        <strain evidence="1">AS06rmzACSIP_7</strain>
    </source>
</reference>
<dbReference type="AlphaFoldDB" id="A0A351U7F0"/>
<dbReference type="EMBL" id="JAAYEE010000253">
    <property type="protein sequence ID" value="NLW36452.1"/>
    <property type="molecule type" value="Genomic_DNA"/>
</dbReference>
<evidence type="ECO:0000313" key="1">
    <source>
        <dbReference type="EMBL" id="NLW36452.1"/>
    </source>
</evidence>
<sequence length="74" mass="9016">MEINEKLMRDLKKKVDLEMSKNEIEIVEHWRKEIEVIYKKRYENLGSLQIDLKNLMDRMSNRAAILSRMVKEYS</sequence>
<dbReference type="STRING" id="909663.GCA_000512235_03491"/>
<dbReference type="Proteomes" id="UP000777265">
    <property type="component" value="Unassembled WGS sequence"/>
</dbReference>
<gene>
    <name evidence="1" type="ORF">GXY80_13410</name>
</gene>
<name>A0A351U7F0_9BACT</name>